<evidence type="ECO:0000313" key="6">
    <source>
        <dbReference type="Proteomes" id="UP000812961"/>
    </source>
</evidence>
<keyword evidence="6" id="KW-1185">Reference proteome</keyword>
<dbReference type="PROSITE" id="PS01124">
    <property type="entry name" value="HTH_ARAC_FAMILY_2"/>
    <property type="match status" value="1"/>
</dbReference>
<reference evidence="5 6" key="1">
    <citation type="submission" date="2021-08" db="EMBL/GenBank/DDBJ databases">
        <title>The genome sequence of Chitinophaga sp. B61.</title>
        <authorList>
            <person name="Zhang X."/>
        </authorList>
    </citation>
    <scope>NUCLEOTIDE SEQUENCE [LARGE SCALE GENOMIC DNA]</scope>
    <source>
        <strain evidence="5 6">B61</strain>
    </source>
</reference>
<organism evidence="5 6">
    <name type="scientific">Chitinophaga rhizophila</name>
    <dbReference type="NCBI Taxonomy" id="2866212"/>
    <lineage>
        <taxon>Bacteria</taxon>
        <taxon>Pseudomonadati</taxon>
        <taxon>Bacteroidota</taxon>
        <taxon>Chitinophagia</taxon>
        <taxon>Chitinophagales</taxon>
        <taxon>Chitinophagaceae</taxon>
        <taxon>Chitinophaga</taxon>
    </lineage>
</organism>
<evidence type="ECO:0000256" key="3">
    <source>
        <dbReference type="ARBA" id="ARBA00023163"/>
    </source>
</evidence>
<dbReference type="PANTHER" id="PTHR43280:SF32">
    <property type="entry name" value="TRANSCRIPTIONAL REGULATORY PROTEIN"/>
    <property type="match status" value="1"/>
</dbReference>
<accession>A0ABS7GIV4</accession>
<dbReference type="EMBL" id="JAICCF010000004">
    <property type="protein sequence ID" value="MBW8687165.1"/>
    <property type="molecule type" value="Genomic_DNA"/>
</dbReference>
<evidence type="ECO:0000256" key="2">
    <source>
        <dbReference type="ARBA" id="ARBA00023125"/>
    </source>
</evidence>
<keyword evidence="2" id="KW-0238">DNA-binding</keyword>
<protein>
    <submittedName>
        <fullName evidence="5">AraC family transcriptional regulator</fullName>
    </submittedName>
</protein>
<dbReference type="InterPro" id="IPR018060">
    <property type="entry name" value="HTH_AraC"/>
</dbReference>
<feature type="domain" description="HTH araC/xylS-type" evidence="4">
    <location>
        <begin position="183"/>
        <end position="279"/>
    </location>
</feature>
<dbReference type="InterPro" id="IPR009057">
    <property type="entry name" value="Homeodomain-like_sf"/>
</dbReference>
<dbReference type="InterPro" id="IPR037923">
    <property type="entry name" value="HTH-like"/>
</dbReference>
<keyword evidence="3" id="KW-0804">Transcription</keyword>
<dbReference type="SMART" id="SM00342">
    <property type="entry name" value="HTH_ARAC"/>
    <property type="match status" value="1"/>
</dbReference>
<evidence type="ECO:0000256" key="1">
    <source>
        <dbReference type="ARBA" id="ARBA00023015"/>
    </source>
</evidence>
<evidence type="ECO:0000259" key="4">
    <source>
        <dbReference type="PROSITE" id="PS01124"/>
    </source>
</evidence>
<sequence>MHQKDHFPVLRIQAFSQNPSSDCTVLFHELHGERAIEEAHKHDFLIAILFERGAGTHTIDFVAHPIQSNQLHLLFPGQVHAWNIQHDTVGYQLMIGQELLDVFLTNLRFAAAFYHRHPVMDIPGSTFGHLLYEFKSIQQELHADKPFTQMISARLGVIGLLISRVAAALFQDTDIYSANPVLSRFVNLIDQHFREQRSVAFYAAAIGISANYLNMICKKELHVAASSLIQDRVLLEAKRLLKASRMTVKEIVFDLGFYDHANFSKFFKAHTGMTPSEFK</sequence>
<proteinExistence type="predicted"/>
<dbReference type="SUPFAM" id="SSF51215">
    <property type="entry name" value="Regulatory protein AraC"/>
    <property type="match status" value="1"/>
</dbReference>
<dbReference type="SUPFAM" id="SSF46689">
    <property type="entry name" value="Homeodomain-like"/>
    <property type="match status" value="1"/>
</dbReference>
<dbReference type="Gene3D" id="1.10.10.60">
    <property type="entry name" value="Homeodomain-like"/>
    <property type="match status" value="1"/>
</dbReference>
<evidence type="ECO:0000313" key="5">
    <source>
        <dbReference type="EMBL" id="MBW8687165.1"/>
    </source>
</evidence>
<comment type="caution">
    <text evidence="5">The sequence shown here is derived from an EMBL/GenBank/DDBJ whole genome shotgun (WGS) entry which is preliminary data.</text>
</comment>
<gene>
    <name evidence="5" type="ORF">K1Y79_22700</name>
</gene>
<name>A0ABS7GIV4_9BACT</name>
<dbReference type="Proteomes" id="UP000812961">
    <property type="component" value="Unassembled WGS sequence"/>
</dbReference>
<dbReference type="RefSeq" id="WP_220252488.1">
    <property type="nucleotide sequence ID" value="NZ_JAICCF010000004.1"/>
</dbReference>
<keyword evidence="1" id="KW-0805">Transcription regulation</keyword>
<dbReference type="PANTHER" id="PTHR43280">
    <property type="entry name" value="ARAC-FAMILY TRANSCRIPTIONAL REGULATOR"/>
    <property type="match status" value="1"/>
</dbReference>
<dbReference type="Pfam" id="PF12833">
    <property type="entry name" value="HTH_18"/>
    <property type="match status" value="1"/>
</dbReference>